<evidence type="ECO:0000256" key="8">
    <source>
        <dbReference type="PROSITE-ProRule" id="PRU00175"/>
    </source>
</evidence>
<dbReference type="GO" id="GO:0008270">
    <property type="term" value="F:zinc ion binding"/>
    <property type="evidence" value="ECO:0007669"/>
    <property type="project" value="UniProtKB-KW"/>
</dbReference>
<dbReference type="EMBL" id="CP136893">
    <property type="protein sequence ID" value="WOL06327.1"/>
    <property type="molecule type" value="Genomic_DNA"/>
</dbReference>
<evidence type="ECO:0000256" key="3">
    <source>
        <dbReference type="ARBA" id="ARBA00022679"/>
    </source>
</evidence>
<dbReference type="AlphaFoldDB" id="A0AAQ3KD61"/>
<evidence type="ECO:0000256" key="5">
    <source>
        <dbReference type="ARBA" id="ARBA00022771"/>
    </source>
</evidence>
<dbReference type="GO" id="GO:0061630">
    <property type="term" value="F:ubiquitin protein ligase activity"/>
    <property type="evidence" value="ECO:0007669"/>
    <property type="project" value="UniProtKB-EC"/>
</dbReference>
<keyword evidence="7" id="KW-0862">Zinc</keyword>
<evidence type="ECO:0000313" key="11">
    <source>
        <dbReference type="Proteomes" id="UP001327560"/>
    </source>
</evidence>
<dbReference type="Pfam" id="PF13639">
    <property type="entry name" value="zf-RING_2"/>
    <property type="match status" value="1"/>
</dbReference>
<dbReference type="SUPFAM" id="SSF57850">
    <property type="entry name" value="RING/U-box"/>
    <property type="match status" value="1"/>
</dbReference>
<name>A0AAQ3KD61_9LILI</name>
<dbReference type="EC" id="2.3.2.27" evidence="2"/>
<dbReference type="CDD" id="cd16469">
    <property type="entry name" value="RING-H2_RNF24-like"/>
    <property type="match status" value="1"/>
</dbReference>
<dbReference type="PANTHER" id="PTHR22937">
    <property type="entry name" value="E3 UBIQUITIN-PROTEIN LIGASE RNF165"/>
    <property type="match status" value="1"/>
</dbReference>
<evidence type="ECO:0000313" key="10">
    <source>
        <dbReference type="EMBL" id="WOL06327.1"/>
    </source>
</evidence>
<evidence type="ECO:0000256" key="6">
    <source>
        <dbReference type="ARBA" id="ARBA00022786"/>
    </source>
</evidence>
<protein>
    <recommendedName>
        <fullName evidence="2">RING-type E3 ubiquitin transferase</fullName>
        <ecNumber evidence="2">2.3.2.27</ecNumber>
    </recommendedName>
</protein>
<keyword evidence="6" id="KW-0833">Ubl conjugation pathway</keyword>
<dbReference type="SMART" id="SM00184">
    <property type="entry name" value="RING"/>
    <property type="match status" value="1"/>
</dbReference>
<dbReference type="Proteomes" id="UP001327560">
    <property type="component" value="Chromosome 4"/>
</dbReference>
<feature type="domain" description="RING-type" evidence="9">
    <location>
        <begin position="425"/>
        <end position="466"/>
    </location>
</feature>
<comment type="catalytic activity">
    <reaction evidence="1">
        <text>S-ubiquitinyl-[E2 ubiquitin-conjugating enzyme]-L-cysteine + [acceptor protein]-L-lysine = [E2 ubiquitin-conjugating enzyme]-L-cysteine + N(6)-ubiquitinyl-[acceptor protein]-L-lysine.</text>
        <dbReference type="EC" id="2.3.2.27"/>
    </reaction>
</comment>
<evidence type="ECO:0000256" key="2">
    <source>
        <dbReference type="ARBA" id="ARBA00012483"/>
    </source>
</evidence>
<dbReference type="InterPro" id="IPR013083">
    <property type="entry name" value="Znf_RING/FYVE/PHD"/>
</dbReference>
<organism evidence="10 11">
    <name type="scientific">Canna indica</name>
    <name type="common">Indian-shot</name>
    <dbReference type="NCBI Taxonomy" id="4628"/>
    <lineage>
        <taxon>Eukaryota</taxon>
        <taxon>Viridiplantae</taxon>
        <taxon>Streptophyta</taxon>
        <taxon>Embryophyta</taxon>
        <taxon>Tracheophyta</taxon>
        <taxon>Spermatophyta</taxon>
        <taxon>Magnoliopsida</taxon>
        <taxon>Liliopsida</taxon>
        <taxon>Zingiberales</taxon>
        <taxon>Cannaceae</taxon>
        <taxon>Canna</taxon>
    </lineage>
</organism>
<evidence type="ECO:0000256" key="1">
    <source>
        <dbReference type="ARBA" id="ARBA00000900"/>
    </source>
</evidence>
<keyword evidence="4" id="KW-0479">Metal-binding</keyword>
<keyword evidence="3" id="KW-0808">Transferase</keyword>
<dbReference type="InterPro" id="IPR045191">
    <property type="entry name" value="MBR1/2-like"/>
</dbReference>
<accession>A0AAQ3KD61</accession>
<evidence type="ECO:0000256" key="7">
    <source>
        <dbReference type="ARBA" id="ARBA00022833"/>
    </source>
</evidence>
<evidence type="ECO:0000259" key="9">
    <source>
        <dbReference type="PROSITE" id="PS50089"/>
    </source>
</evidence>
<proteinExistence type="predicted"/>
<keyword evidence="5 8" id="KW-0863">Zinc-finger</keyword>
<reference evidence="10 11" key="1">
    <citation type="submission" date="2023-10" db="EMBL/GenBank/DDBJ databases">
        <title>Chromosome-scale genome assembly provides insights into flower coloration mechanisms of Canna indica.</title>
        <authorList>
            <person name="Li C."/>
        </authorList>
    </citation>
    <scope>NUCLEOTIDE SEQUENCE [LARGE SCALE GENOMIC DNA]</scope>
    <source>
        <tissue evidence="10">Flower</tissue>
    </source>
</reference>
<dbReference type="PROSITE" id="PS50089">
    <property type="entry name" value="ZF_RING_2"/>
    <property type="match status" value="1"/>
</dbReference>
<dbReference type="Gene3D" id="3.30.40.10">
    <property type="entry name" value="Zinc/RING finger domain, C3HC4 (zinc finger)"/>
    <property type="match status" value="1"/>
</dbReference>
<dbReference type="InterPro" id="IPR001841">
    <property type="entry name" value="Znf_RING"/>
</dbReference>
<dbReference type="PANTHER" id="PTHR22937:SF65">
    <property type="entry name" value="E3 UBIQUITIN-PROTEIN LIGASE ARK2C"/>
    <property type="match status" value="1"/>
</dbReference>
<sequence length="477" mass="53126">MNMMDHEPIWNHPLPDPQANLDGTSCAMFSSKDFGAYGPNILANILAYTNVASTTILNLEVPSYVRANVGMSQEPYVHCLSSRNTSPFPHYYVQRELCFSHLNVGDLSGIANYSVDATYKRNMPIIQNFSDSGSTNACYNAASSFSRPVSTGILDSRQTLDLHYSRWNPNRMVSGCRSNNLLSPGLDQRKVRGQSTCVLHPGNASSDHFHSGPTTSVLNAPGQWNHCAPISLNSHARLIHTSDISSFNHELNQLHGAPHSDGGHNFCLIPGPPTPDLAVYHNTYEQRTNYRPNLSYQPLGFEANMVEFRQPAEETDVLRRHSRGLSTVGHVSERNGRGRIIHHASSPQTLAVMDGSMFYGSTNLFDENHDMRLDIENMSYEELLALGEQIGNVNTGLSEAAISRCLVKSIYYFDQIQDSQKEGRCIICLESYKDGDCVGRLHCRHDFHVCCIKKWLLIKNECPICKASAMETTLVVQ</sequence>
<keyword evidence="11" id="KW-1185">Reference proteome</keyword>
<gene>
    <name evidence="10" type="ORF">Cni_G15059</name>
</gene>
<evidence type="ECO:0000256" key="4">
    <source>
        <dbReference type="ARBA" id="ARBA00022723"/>
    </source>
</evidence>